<evidence type="ECO:0000256" key="3">
    <source>
        <dbReference type="ARBA" id="ARBA00022692"/>
    </source>
</evidence>
<dbReference type="EMBL" id="PKUQ01000031">
    <property type="protein sequence ID" value="PLW76199.1"/>
    <property type="molecule type" value="Genomic_DNA"/>
</dbReference>
<keyword evidence="9" id="KW-1185">Reference proteome</keyword>
<proteinExistence type="inferred from homology"/>
<feature type="transmembrane region" description="Helical" evidence="6">
    <location>
        <begin position="236"/>
        <end position="256"/>
    </location>
</feature>
<sequence>MTDQMTQTSDQSSMILSKLKKWGPLFAIIGLMGFGFSQGWHSYLSLDSLVRNRALLAGYVADHYALMLGGYALAYILAVALSFPGASFLTIAGGLLFGWAVGGVTTVFAATVGASLIFLAARSAFGASLRARAGGFIDRFAEGFRDDAFNYLLFLRLVPLFPFWLINVVPALFNVRLGSYFLATFIGILPGTFAYSFIGAGLDSVIAAQRAANPACATNPDCSVTLDPSALITGELIAAFVAMGFVSLIPPALKALKKHRSQKST</sequence>
<evidence type="ECO:0000259" key="7">
    <source>
        <dbReference type="Pfam" id="PF09335"/>
    </source>
</evidence>
<comment type="similarity">
    <text evidence="6">Belongs to the TVP38/TMEM64 family.</text>
</comment>
<evidence type="ECO:0000256" key="2">
    <source>
        <dbReference type="ARBA" id="ARBA00022475"/>
    </source>
</evidence>
<feature type="transmembrane region" description="Helical" evidence="6">
    <location>
        <begin position="180"/>
        <end position="198"/>
    </location>
</feature>
<dbReference type="PANTHER" id="PTHR12677:SF59">
    <property type="entry name" value="GOLGI APPARATUS MEMBRANE PROTEIN TVP38-RELATED"/>
    <property type="match status" value="1"/>
</dbReference>
<feature type="domain" description="VTT" evidence="7">
    <location>
        <begin position="86"/>
        <end position="200"/>
    </location>
</feature>
<dbReference type="AlphaFoldDB" id="A0A2N5XNV1"/>
<keyword evidence="5 6" id="KW-0472">Membrane</keyword>
<feature type="transmembrane region" description="Helical" evidence="6">
    <location>
        <begin position="22"/>
        <end position="43"/>
    </location>
</feature>
<dbReference type="InterPro" id="IPR032816">
    <property type="entry name" value="VTT_dom"/>
</dbReference>
<feature type="transmembrane region" description="Helical" evidence="6">
    <location>
        <begin position="95"/>
        <end position="121"/>
    </location>
</feature>
<evidence type="ECO:0000256" key="5">
    <source>
        <dbReference type="ARBA" id="ARBA00023136"/>
    </source>
</evidence>
<evidence type="ECO:0000256" key="4">
    <source>
        <dbReference type="ARBA" id="ARBA00022989"/>
    </source>
</evidence>
<keyword evidence="2 6" id="KW-1003">Cell membrane</keyword>
<dbReference type="Pfam" id="PF09335">
    <property type="entry name" value="VTT_dom"/>
    <property type="match status" value="1"/>
</dbReference>
<dbReference type="OrthoDB" id="9779114at2"/>
<comment type="subcellular location">
    <subcellularLocation>
        <location evidence="1 6">Cell membrane</location>
        <topology evidence="1 6">Multi-pass membrane protein</topology>
    </subcellularLocation>
</comment>
<reference evidence="8 9" key="1">
    <citation type="submission" date="2018-01" db="EMBL/GenBank/DDBJ databases">
        <title>The draft genome sequence of Cohaesibacter sp. H1304.</title>
        <authorList>
            <person name="Wang N.-N."/>
            <person name="Du Z.-J."/>
        </authorList>
    </citation>
    <scope>NUCLEOTIDE SEQUENCE [LARGE SCALE GENOMIC DNA]</scope>
    <source>
        <strain evidence="8 9">H1304</strain>
    </source>
</reference>
<dbReference type="GO" id="GO:0005886">
    <property type="term" value="C:plasma membrane"/>
    <property type="evidence" value="ECO:0007669"/>
    <property type="project" value="UniProtKB-SubCell"/>
</dbReference>
<protein>
    <recommendedName>
        <fullName evidence="6">TVP38/TMEM64 family membrane protein</fullName>
    </recommendedName>
</protein>
<evidence type="ECO:0000256" key="1">
    <source>
        <dbReference type="ARBA" id="ARBA00004651"/>
    </source>
</evidence>
<organism evidence="8 9">
    <name type="scientific">Cohaesibacter celericrescens</name>
    <dbReference type="NCBI Taxonomy" id="2067669"/>
    <lineage>
        <taxon>Bacteria</taxon>
        <taxon>Pseudomonadati</taxon>
        <taxon>Pseudomonadota</taxon>
        <taxon>Alphaproteobacteria</taxon>
        <taxon>Hyphomicrobiales</taxon>
        <taxon>Cohaesibacteraceae</taxon>
    </lineage>
</organism>
<evidence type="ECO:0000313" key="9">
    <source>
        <dbReference type="Proteomes" id="UP000234881"/>
    </source>
</evidence>
<evidence type="ECO:0000256" key="6">
    <source>
        <dbReference type="RuleBase" id="RU366058"/>
    </source>
</evidence>
<dbReference type="PANTHER" id="PTHR12677">
    <property type="entry name" value="GOLGI APPARATUS MEMBRANE PROTEIN TVP38-RELATED"/>
    <property type="match status" value="1"/>
</dbReference>
<evidence type="ECO:0000313" key="8">
    <source>
        <dbReference type="EMBL" id="PLW76199.1"/>
    </source>
</evidence>
<name>A0A2N5XNV1_9HYPH</name>
<gene>
    <name evidence="8" type="ORF">C0081_14925</name>
</gene>
<keyword evidence="3 6" id="KW-0812">Transmembrane</keyword>
<dbReference type="Proteomes" id="UP000234881">
    <property type="component" value="Unassembled WGS sequence"/>
</dbReference>
<comment type="caution">
    <text evidence="8">The sequence shown here is derived from an EMBL/GenBank/DDBJ whole genome shotgun (WGS) entry which is preliminary data.</text>
</comment>
<dbReference type="InterPro" id="IPR015414">
    <property type="entry name" value="TMEM64"/>
</dbReference>
<accession>A0A2N5XNV1</accession>
<feature type="transmembrane region" description="Helical" evidence="6">
    <location>
        <begin position="153"/>
        <end position="173"/>
    </location>
</feature>
<keyword evidence="4 6" id="KW-1133">Transmembrane helix</keyword>
<feature type="transmembrane region" description="Helical" evidence="6">
    <location>
        <begin position="63"/>
        <end position="83"/>
    </location>
</feature>